<evidence type="ECO:0000313" key="3">
    <source>
        <dbReference type="Proteomes" id="UP000177395"/>
    </source>
</evidence>
<gene>
    <name evidence="2" type="ORF">A2392_02895</name>
</gene>
<dbReference type="EMBL" id="MFMS01000005">
    <property type="protein sequence ID" value="OGG85716.1"/>
    <property type="molecule type" value="Genomic_DNA"/>
</dbReference>
<proteinExistence type="predicted"/>
<organism evidence="2 3">
    <name type="scientific">Candidatus Kaiserbacteria bacterium RIFOXYB1_FULL_46_14</name>
    <dbReference type="NCBI Taxonomy" id="1798531"/>
    <lineage>
        <taxon>Bacteria</taxon>
        <taxon>Candidatus Kaiseribacteriota</taxon>
    </lineage>
</organism>
<accession>A0A1F6FIN3</accession>
<feature type="chain" id="PRO_5009524401" description="DUF4136 domain-containing protein" evidence="1">
    <location>
        <begin position="20"/>
        <end position="207"/>
    </location>
</feature>
<reference evidence="2 3" key="1">
    <citation type="journal article" date="2016" name="Nat. Commun.">
        <title>Thousands of microbial genomes shed light on interconnected biogeochemical processes in an aquifer system.</title>
        <authorList>
            <person name="Anantharaman K."/>
            <person name="Brown C.T."/>
            <person name="Hug L.A."/>
            <person name="Sharon I."/>
            <person name="Castelle C.J."/>
            <person name="Probst A.J."/>
            <person name="Thomas B.C."/>
            <person name="Singh A."/>
            <person name="Wilkins M.J."/>
            <person name="Karaoz U."/>
            <person name="Brodie E.L."/>
            <person name="Williams K.H."/>
            <person name="Hubbard S.S."/>
            <person name="Banfield J.F."/>
        </authorList>
    </citation>
    <scope>NUCLEOTIDE SEQUENCE [LARGE SCALE GENOMIC DNA]</scope>
</reference>
<sequence length="207" mass="23728">MRALIALLIAVFFSAPAFAADLHFNFNTFKVRTHFTEEAASLQWNEKVFPFEIAFKYGSYREMANQPHRWFGGKYVLVEAGCGTSCQVGVLVNRQTGRVIPNSNLPVAGSSYEYRYNSALLVVNPTSVEILANRDYFPDQTTYYYVWTTTGWKKLAEEPWPPTISVEEAMQAALKEKNEETKKMIDDLFRSVQEIDHIPIPLPRPYK</sequence>
<name>A0A1F6FIN3_9BACT</name>
<comment type="caution">
    <text evidence="2">The sequence shown here is derived from an EMBL/GenBank/DDBJ whole genome shotgun (WGS) entry which is preliminary data.</text>
</comment>
<evidence type="ECO:0000256" key="1">
    <source>
        <dbReference type="SAM" id="SignalP"/>
    </source>
</evidence>
<feature type="signal peptide" evidence="1">
    <location>
        <begin position="1"/>
        <end position="19"/>
    </location>
</feature>
<keyword evidence="1" id="KW-0732">Signal</keyword>
<dbReference type="AlphaFoldDB" id="A0A1F6FIN3"/>
<dbReference type="Proteomes" id="UP000177395">
    <property type="component" value="Unassembled WGS sequence"/>
</dbReference>
<evidence type="ECO:0008006" key="4">
    <source>
        <dbReference type="Google" id="ProtNLM"/>
    </source>
</evidence>
<protein>
    <recommendedName>
        <fullName evidence="4">DUF4136 domain-containing protein</fullName>
    </recommendedName>
</protein>
<evidence type="ECO:0000313" key="2">
    <source>
        <dbReference type="EMBL" id="OGG85716.1"/>
    </source>
</evidence>